<dbReference type="Pfam" id="PF01032">
    <property type="entry name" value="FecCD"/>
    <property type="match status" value="1"/>
</dbReference>
<dbReference type="GO" id="GO:0033214">
    <property type="term" value="P:siderophore-iron import into cell"/>
    <property type="evidence" value="ECO:0007669"/>
    <property type="project" value="TreeGrafter"/>
</dbReference>
<dbReference type="SUPFAM" id="SSF81345">
    <property type="entry name" value="ABC transporter involved in vitamin B12 uptake, BtuC"/>
    <property type="match status" value="1"/>
</dbReference>
<accession>A0A367EXQ3</accession>
<keyword evidence="5 9" id="KW-0812">Transmembrane</keyword>
<keyword evidence="7 9" id="KW-0472">Membrane</keyword>
<evidence type="ECO:0000256" key="9">
    <source>
        <dbReference type="SAM" id="Phobius"/>
    </source>
</evidence>
<reference evidence="10 11" key="1">
    <citation type="submission" date="2018-06" db="EMBL/GenBank/DDBJ databases">
        <title>Streptomyces reniochalinae sp. nov. and Streptomyces diacarnus sp. nov. from marine sponges.</title>
        <authorList>
            <person name="Li L."/>
        </authorList>
    </citation>
    <scope>NUCLEOTIDE SEQUENCE [LARGE SCALE GENOMIC DNA]</scope>
    <source>
        <strain evidence="10 11">LHW50302</strain>
    </source>
</reference>
<keyword evidence="4" id="KW-1003">Cell membrane</keyword>
<evidence type="ECO:0000313" key="10">
    <source>
        <dbReference type="EMBL" id="RCG22355.1"/>
    </source>
</evidence>
<feature type="transmembrane region" description="Helical" evidence="9">
    <location>
        <begin position="235"/>
        <end position="258"/>
    </location>
</feature>
<comment type="caution">
    <text evidence="10">The sequence shown here is derived from an EMBL/GenBank/DDBJ whole genome shotgun (WGS) entry which is preliminary data.</text>
</comment>
<sequence length="375" mass="38098">MATSGGARHESRTAPADAVPEDSPADAAPEDTARIGTGRPSRQTGTVLTAGLLALVAVLATVAWLSLAVGSGPAGAGDAWRTVFDADPADKAQLLIREVRVPRTAAGLLAGVALGLAGTLIQGLTRNPLADPGLLGLNSGASAAVVFAIGVLGLTASEQYIWFGFLGALLATMLVYGVGSLGREGATPVKLALAGAATSALLLAVTTAQLLTDSRTFDQYRFWQVGSLAEREPAVLWQASPFIAVGALLALCLGPLLNVLSLGDDLARSLGQRVGHARLLCGGVVVLLCGAATVVAGPLAFVGLVVPHAARLVTGPDYRWTLLYSAVLAPLLVLASDIVGRLVARPGEVQVGVLTALVGAVPFVVLVRRRDVAGL</sequence>
<evidence type="ECO:0000256" key="8">
    <source>
        <dbReference type="SAM" id="MobiDB-lite"/>
    </source>
</evidence>
<gene>
    <name evidence="10" type="ORF">DQ392_06780</name>
</gene>
<dbReference type="EMBL" id="QOIM01000025">
    <property type="protein sequence ID" value="RCG22355.1"/>
    <property type="molecule type" value="Genomic_DNA"/>
</dbReference>
<dbReference type="GO" id="GO:0022857">
    <property type="term" value="F:transmembrane transporter activity"/>
    <property type="evidence" value="ECO:0007669"/>
    <property type="project" value="InterPro"/>
</dbReference>
<feature type="region of interest" description="Disordered" evidence="8">
    <location>
        <begin position="1"/>
        <end position="41"/>
    </location>
</feature>
<name>A0A367EXQ3_9ACTN</name>
<dbReference type="Gene3D" id="1.10.3470.10">
    <property type="entry name" value="ABC transporter involved in vitamin B12 uptake, BtuC"/>
    <property type="match status" value="1"/>
</dbReference>
<evidence type="ECO:0000256" key="2">
    <source>
        <dbReference type="ARBA" id="ARBA00007935"/>
    </source>
</evidence>
<feature type="transmembrane region" description="Helical" evidence="9">
    <location>
        <begin position="279"/>
        <end position="306"/>
    </location>
</feature>
<keyword evidence="3" id="KW-0813">Transport</keyword>
<proteinExistence type="inferred from homology"/>
<dbReference type="Proteomes" id="UP000253507">
    <property type="component" value="Unassembled WGS sequence"/>
</dbReference>
<evidence type="ECO:0000256" key="4">
    <source>
        <dbReference type="ARBA" id="ARBA00022475"/>
    </source>
</evidence>
<dbReference type="PANTHER" id="PTHR30472:SF1">
    <property type="entry name" value="FE(3+) DICITRATE TRANSPORT SYSTEM PERMEASE PROTEIN FECC-RELATED"/>
    <property type="match status" value="1"/>
</dbReference>
<feature type="transmembrane region" description="Helical" evidence="9">
    <location>
        <begin position="318"/>
        <end position="339"/>
    </location>
</feature>
<evidence type="ECO:0000313" key="11">
    <source>
        <dbReference type="Proteomes" id="UP000253507"/>
    </source>
</evidence>
<evidence type="ECO:0000256" key="3">
    <source>
        <dbReference type="ARBA" id="ARBA00022448"/>
    </source>
</evidence>
<evidence type="ECO:0000256" key="1">
    <source>
        <dbReference type="ARBA" id="ARBA00004651"/>
    </source>
</evidence>
<feature type="transmembrane region" description="Helical" evidence="9">
    <location>
        <begin position="104"/>
        <end position="121"/>
    </location>
</feature>
<evidence type="ECO:0000256" key="6">
    <source>
        <dbReference type="ARBA" id="ARBA00022989"/>
    </source>
</evidence>
<dbReference type="InterPro" id="IPR000522">
    <property type="entry name" value="ABC_transptr_permease_BtuC"/>
</dbReference>
<dbReference type="PANTHER" id="PTHR30472">
    <property type="entry name" value="FERRIC ENTEROBACTIN TRANSPORT SYSTEM PERMEASE PROTEIN"/>
    <property type="match status" value="1"/>
</dbReference>
<feature type="transmembrane region" description="Helical" evidence="9">
    <location>
        <begin position="351"/>
        <end position="368"/>
    </location>
</feature>
<dbReference type="CDD" id="cd06550">
    <property type="entry name" value="TM_ABC_iron-siderophores_like"/>
    <property type="match status" value="1"/>
</dbReference>
<feature type="transmembrane region" description="Helical" evidence="9">
    <location>
        <begin position="160"/>
        <end position="179"/>
    </location>
</feature>
<feature type="transmembrane region" description="Helical" evidence="9">
    <location>
        <begin position="133"/>
        <end position="154"/>
    </location>
</feature>
<dbReference type="OrthoDB" id="9782305at2"/>
<dbReference type="FunFam" id="1.10.3470.10:FF:000001">
    <property type="entry name" value="Vitamin B12 ABC transporter permease BtuC"/>
    <property type="match status" value="1"/>
</dbReference>
<comment type="subcellular location">
    <subcellularLocation>
        <location evidence="1">Cell membrane</location>
        <topology evidence="1">Multi-pass membrane protein</topology>
    </subcellularLocation>
</comment>
<keyword evidence="11" id="KW-1185">Reference proteome</keyword>
<dbReference type="InterPro" id="IPR037294">
    <property type="entry name" value="ABC_BtuC-like"/>
</dbReference>
<feature type="transmembrane region" description="Helical" evidence="9">
    <location>
        <begin position="191"/>
        <end position="211"/>
    </location>
</feature>
<dbReference type="AlphaFoldDB" id="A0A367EXQ3"/>
<dbReference type="GO" id="GO:0005886">
    <property type="term" value="C:plasma membrane"/>
    <property type="evidence" value="ECO:0007669"/>
    <property type="project" value="UniProtKB-SubCell"/>
</dbReference>
<comment type="similarity">
    <text evidence="2">Belongs to the binding-protein-dependent transport system permease family. FecCD subfamily.</text>
</comment>
<evidence type="ECO:0000256" key="7">
    <source>
        <dbReference type="ARBA" id="ARBA00023136"/>
    </source>
</evidence>
<evidence type="ECO:0000256" key="5">
    <source>
        <dbReference type="ARBA" id="ARBA00022692"/>
    </source>
</evidence>
<organism evidence="10 11">
    <name type="scientific">Streptomyces reniochalinae</name>
    <dbReference type="NCBI Taxonomy" id="2250578"/>
    <lineage>
        <taxon>Bacteria</taxon>
        <taxon>Bacillati</taxon>
        <taxon>Actinomycetota</taxon>
        <taxon>Actinomycetes</taxon>
        <taxon>Kitasatosporales</taxon>
        <taxon>Streptomycetaceae</taxon>
        <taxon>Streptomyces</taxon>
    </lineage>
</organism>
<keyword evidence="6 9" id="KW-1133">Transmembrane helix</keyword>
<protein>
    <submittedName>
        <fullName evidence="10">Iron ABC transporter permease</fullName>
    </submittedName>
</protein>
<feature type="transmembrane region" description="Helical" evidence="9">
    <location>
        <begin position="47"/>
        <end position="67"/>
    </location>
</feature>